<keyword evidence="2" id="KW-1185">Reference proteome</keyword>
<dbReference type="Proteomes" id="UP000789860">
    <property type="component" value="Unassembled WGS sequence"/>
</dbReference>
<accession>A0ACA9KH05</accession>
<name>A0ACA9KH05_9GLOM</name>
<sequence>LRAKLKPVSHNMVRAKVAVLAESPQYILQYPGIDKSKWSINNCHRTTVTQKLLEELEVQQQEFLNFVQYRCIQYDYSLSLMSNIDEIPLAFDMPSNVTIDNKGSKTISIRTCSYEKSCFTVVLACIADSKKLPPMIIFKLKNVLCLEFPPENIWKNYTPCSKNPRLLLVMDSFKGHLVSSVKTNLFEKNTNIAIIPGGLISKIQPLDDDLIFDYDRVENNKVDDNEIVDNEIDDNEVDEYIFSNNLPPQQNPPPQQYLSSQQCYLLQDLPLQQNLPQQYLSPQQCYSLQDLLFQLSLPNQHQQDFLSQQNFLSQQSFLSQLYFALQGFLVQQNFLAQNRKFEFYNNQNEYLKYAENTSYSKHKYYQNGCGRIW</sequence>
<organism evidence="1 2">
    <name type="scientific">Scutellospora calospora</name>
    <dbReference type="NCBI Taxonomy" id="85575"/>
    <lineage>
        <taxon>Eukaryota</taxon>
        <taxon>Fungi</taxon>
        <taxon>Fungi incertae sedis</taxon>
        <taxon>Mucoromycota</taxon>
        <taxon>Glomeromycotina</taxon>
        <taxon>Glomeromycetes</taxon>
        <taxon>Diversisporales</taxon>
        <taxon>Gigasporaceae</taxon>
        <taxon>Scutellospora</taxon>
    </lineage>
</organism>
<feature type="non-terminal residue" evidence="1">
    <location>
        <position position="1"/>
    </location>
</feature>
<protein>
    <submittedName>
        <fullName evidence="1">410_t:CDS:1</fullName>
    </submittedName>
</protein>
<comment type="caution">
    <text evidence="1">The sequence shown here is derived from an EMBL/GenBank/DDBJ whole genome shotgun (WGS) entry which is preliminary data.</text>
</comment>
<reference evidence="1" key="1">
    <citation type="submission" date="2021-06" db="EMBL/GenBank/DDBJ databases">
        <authorList>
            <person name="Kallberg Y."/>
            <person name="Tangrot J."/>
            <person name="Rosling A."/>
        </authorList>
    </citation>
    <scope>NUCLEOTIDE SEQUENCE</scope>
    <source>
        <strain evidence="1">AU212A</strain>
    </source>
</reference>
<evidence type="ECO:0000313" key="2">
    <source>
        <dbReference type="Proteomes" id="UP000789860"/>
    </source>
</evidence>
<dbReference type="EMBL" id="CAJVPM010001751">
    <property type="protein sequence ID" value="CAG8472988.1"/>
    <property type="molecule type" value="Genomic_DNA"/>
</dbReference>
<evidence type="ECO:0000313" key="1">
    <source>
        <dbReference type="EMBL" id="CAG8472988.1"/>
    </source>
</evidence>
<gene>
    <name evidence="1" type="ORF">SCALOS_LOCUS2109</name>
</gene>
<proteinExistence type="predicted"/>